<protein>
    <submittedName>
        <fullName evidence="1">Uncharacterized protein</fullName>
    </submittedName>
</protein>
<dbReference type="EnsemblPlants" id="MELO3C035050.2.1">
    <property type="protein sequence ID" value="MELO3C035050.2.1"/>
    <property type="gene ID" value="MELO3C035050.2"/>
</dbReference>
<dbReference type="AlphaFoldDB" id="A0A9I9EKM7"/>
<dbReference type="Gramene" id="MELO3C035050.2.1">
    <property type="protein sequence ID" value="MELO3C035050.2.1"/>
    <property type="gene ID" value="MELO3C035050.2"/>
</dbReference>
<evidence type="ECO:0000313" key="1">
    <source>
        <dbReference type="EnsemblPlants" id="MELO3C035050.2.1"/>
    </source>
</evidence>
<organism evidence="1">
    <name type="scientific">Cucumis melo</name>
    <name type="common">Muskmelon</name>
    <dbReference type="NCBI Taxonomy" id="3656"/>
    <lineage>
        <taxon>Eukaryota</taxon>
        <taxon>Viridiplantae</taxon>
        <taxon>Streptophyta</taxon>
        <taxon>Embryophyta</taxon>
        <taxon>Tracheophyta</taxon>
        <taxon>Spermatophyta</taxon>
        <taxon>Magnoliopsida</taxon>
        <taxon>eudicotyledons</taxon>
        <taxon>Gunneridae</taxon>
        <taxon>Pentapetalae</taxon>
        <taxon>rosids</taxon>
        <taxon>fabids</taxon>
        <taxon>Cucurbitales</taxon>
        <taxon>Cucurbitaceae</taxon>
        <taxon>Benincaseae</taxon>
        <taxon>Cucumis</taxon>
    </lineage>
</organism>
<name>A0A9I9EKM7_CUCME</name>
<sequence>MDGRFDKANCDEPEEVLVAKDDVGDESKNKEYELLENKYEFLRLDNLTCDSMVGEGKIEVNRAVEGNGE</sequence>
<reference evidence="1" key="1">
    <citation type="submission" date="2023-03" db="UniProtKB">
        <authorList>
            <consortium name="EnsemblPlants"/>
        </authorList>
    </citation>
    <scope>IDENTIFICATION</scope>
</reference>
<proteinExistence type="predicted"/>
<accession>A0A9I9EKM7</accession>